<dbReference type="PROSITE" id="PS00678">
    <property type="entry name" value="WD_REPEATS_1"/>
    <property type="match status" value="1"/>
</dbReference>
<sequence length="608" mass="69399">MEKDKSMALSADLFFLIQRCLMRNSRRTEYYRKRIDWEGNEHERTVEDMINQYPNIRPDYLLQLCYQATNKSGLTLYNNKSLTSFLSFRPNIHDENKILTNFRQYFNYVAKKHGVPIQDVTTSCNIINTIRGREVSGPFSRHRAISPRLYGGIQIQRTTIGHLSAVYCLLFDHSGKYIITGADDLLIKLWSAHTGRLIAAFRGASSEITDIAINSENTLLAAGSYRQDITGLEPADRISRGRLDRPHGHDNVCEFLPHAMLGCQVPHKHQQRWFHSVLDKYANYVPGEDQARTGADDMLFVQSRGDFSGHWVGRIITCAEKRGPTGYSRWRHIVTVDSIQWAHSGLRFLSGSKDGMAIIWWFERQQWKSIHLDMTMKLSSASNTAETDTKKLKVTMVCWNKFDNWVVTAVSDCTLKIWTVVGGQLEKVLSGHTDEIYVLEAHPHDNNIILSAGHDGQLFIWDILKGEIVYRFLNTIEGQGYGAIFDVKWSPDGCVVAASDSHGHILTFGFGNGSPYFEQLPRELFFHTDYRPLVRDSNHYVLDEQTQLPPHLMPPPFLVDIDGNPYPPMLQRLVPGREHCNVEQLVPNIVIGNEGTQEVIQDIPKIIR</sequence>
<dbReference type="Proteomes" id="UP001162162">
    <property type="component" value="Unassembled WGS sequence"/>
</dbReference>
<evidence type="ECO:0000256" key="1">
    <source>
        <dbReference type="ARBA" id="ARBA00022574"/>
    </source>
</evidence>
<dbReference type="GO" id="GO:0006357">
    <property type="term" value="P:regulation of transcription by RNA polymerase II"/>
    <property type="evidence" value="ECO:0007669"/>
    <property type="project" value="TreeGrafter"/>
</dbReference>
<dbReference type="InterPro" id="IPR015943">
    <property type="entry name" value="WD40/YVTN_repeat-like_dom_sf"/>
</dbReference>
<dbReference type="EMBL" id="JAPWTK010000386">
    <property type="protein sequence ID" value="KAJ8941140.1"/>
    <property type="molecule type" value="Genomic_DNA"/>
</dbReference>
<dbReference type="PROSITE" id="PS50294">
    <property type="entry name" value="WD_REPEATS_REGION"/>
    <property type="match status" value="2"/>
</dbReference>
<dbReference type="InterPro" id="IPR019775">
    <property type="entry name" value="WD40_repeat_CS"/>
</dbReference>
<dbReference type="InterPro" id="IPR057452">
    <property type="entry name" value="BRWD/PHIP_N"/>
</dbReference>
<dbReference type="InterPro" id="IPR036322">
    <property type="entry name" value="WD40_repeat_dom_sf"/>
</dbReference>
<organism evidence="5 6">
    <name type="scientific">Aromia moschata</name>
    <dbReference type="NCBI Taxonomy" id="1265417"/>
    <lineage>
        <taxon>Eukaryota</taxon>
        <taxon>Metazoa</taxon>
        <taxon>Ecdysozoa</taxon>
        <taxon>Arthropoda</taxon>
        <taxon>Hexapoda</taxon>
        <taxon>Insecta</taxon>
        <taxon>Pterygota</taxon>
        <taxon>Neoptera</taxon>
        <taxon>Endopterygota</taxon>
        <taxon>Coleoptera</taxon>
        <taxon>Polyphaga</taxon>
        <taxon>Cucujiformia</taxon>
        <taxon>Chrysomeloidea</taxon>
        <taxon>Cerambycidae</taxon>
        <taxon>Cerambycinae</taxon>
        <taxon>Callichromatini</taxon>
        <taxon>Aromia</taxon>
    </lineage>
</organism>
<dbReference type="GO" id="GO:0008360">
    <property type="term" value="P:regulation of cell shape"/>
    <property type="evidence" value="ECO:0007669"/>
    <property type="project" value="TreeGrafter"/>
</dbReference>
<protein>
    <recommendedName>
        <fullName evidence="4">BRWD/PHIP N-terminal domain-containing protein</fullName>
    </recommendedName>
</protein>
<feature type="repeat" description="WD" evidence="3">
    <location>
        <begin position="159"/>
        <end position="200"/>
    </location>
</feature>
<evidence type="ECO:0000256" key="2">
    <source>
        <dbReference type="ARBA" id="ARBA00022737"/>
    </source>
</evidence>
<dbReference type="InterPro" id="IPR052060">
    <property type="entry name" value="Bromo_WD_repeat"/>
</dbReference>
<dbReference type="GO" id="GO:0007010">
    <property type="term" value="P:cytoskeleton organization"/>
    <property type="evidence" value="ECO:0007669"/>
    <property type="project" value="TreeGrafter"/>
</dbReference>
<dbReference type="SUPFAM" id="SSF50978">
    <property type="entry name" value="WD40 repeat-like"/>
    <property type="match status" value="1"/>
</dbReference>
<keyword evidence="2" id="KW-0677">Repeat</keyword>
<dbReference type="GO" id="GO:0005634">
    <property type="term" value="C:nucleus"/>
    <property type="evidence" value="ECO:0007669"/>
    <property type="project" value="TreeGrafter"/>
</dbReference>
<gene>
    <name evidence="5" type="ORF">NQ318_004259</name>
</gene>
<dbReference type="PANTHER" id="PTHR16266">
    <property type="entry name" value="WD REPEAT DOMAIN 9"/>
    <property type="match status" value="1"/>
</dbReference>
<comment type="caution">
    <text evidence="5">The sequence shown here is derived from an EMBL/GenBank/DDBJ whole genome shotgun (WGS) entry which is preliminary data.</text>
</comment>
<evidence type="ECO:0000313" key="6">
    <source>
        <dbReference type="Proteomes" id="UP001162162"/>
    </source>
</evidence>
<reference evidence="5" key="1">
    <citation type="journal article" date="2023" name="Insect Mol. Biol.">
        <title>Genome sequencing provides insights into the evolution of gene families encoding plant cell wall-degrading enzymes in longhorned beetles.</title>
        <authorList>
            <person name="Shin N.R."/>
            <person name="Okamura Y."/>
            <person name="Kirsch R."/>
            <person name="Pauchet Y."/>
        </authorList>
    </citation>
    <scope>NUCLEOTIDE SEQUENCE</scope>
    <source>
        <strain evidence="5">AMC_N1</strain>
    </source>
</reference>
<evidence type="ECO:0000313" key="5">
    <source>
        <dbReference type="EMBL" id="KAJ8941140.1"/>
    </source>
</evidence>
<dbReference type="Gene3D" id="2.130.10.10">
    <property type="entry name" value="YVTN repeat-like/Quinoprotein amine dehydrogenase"/>
    <property type="match status" value="2"/>
</dbReference>
<accession>A0AAV8XR93</accession>
<dbReference type="InterPro" id="IPR001680">
    <property type="entry name" value="WD40_rpt"/>
</dbReference>
<dbReference type="FunFam" id="2.130.10.10:FF:000997">
    <property type="entry name" value="AGAP002030-PA-like protein"/>
    <property type="match status" value="1"/>
</dbReference>
<dbReference type="PANTHER" id="PTHR16266:SF17">
    <property type="entry name" value="BRWD3"/>
    <property type="match status" value="1"/>
</dbReference>
<dbReference type="PROSITE" id="PS50082">
    <property type="entry name" value="WD_REPEATS_2"/>
    <property type="match status" value="2"/>
</dbReference>
<evidence type="ECO:0000259" key="4">
    <source>
        <dbReference type="Pfam" id="PF25437"/>
    </source>
</evidence>
<keyword evidence="6" id="KW-1185">Reference proteome</keyword>
<dbReference type="AlphaFoldDB" id="A0AAV8XR93"/>
<name>A0AAV8XR93_9CUCU</name>
<keyword evidence="1 3" id="KW-0853">WD repeat</keyword>
<evidence type="ECO:0000256" key="3">
    <source>
        <dbReference type="PROSITE-ProRule" id="PRU00221"/>
    </source>
</evidence>
<dbReference type="SMART" id="SM00320">
    <property type="entry name" value="WD40"/>
    <property type="match status" value="6"/>
</dbReference>
<dbReference type="Pfam" id="PF25437">
    <property type="entry name" value="BRWD1_N"/>
    <property type="match status" value="1"/>
</dbReference>
<dbReference type="Pfam" id="PF00400">
    <property type="entry name" value="WD40"/>
    <property type="match status" value="4"/>
</dbReference>
<proteinExistence type="predicted"/>
<feature type="repeat" description="WD" evidence="3">
    <location>
        <begin position="429"/>
        <end position="471"/>
    </location>
</feature>
<feature type="domain" description="BRWD/PHIP N-terminal" evidence="4">
    <location>
        <begin position="21"/>
        <end position="69"/>
    </location>
</feature>